<dbReference type="RefSeq" id="WP_280054180.1">
    <property type="nucleotide sequence ID" value="NZ_JAOBYN010000010.1"/>
</dbReference>
<sequence length="95" mass="10521">MDNQHRQISGYRELSQAEIDQMNAVKAKAAEVGELLEQVRTLMTPPGIDGDGVVTDIQLIEGADFEPLRWVGIAQDHLQQGFMALTRAIARPTTF</sequence>
<evidence type="ECO:0000256" key="1">
    <source>
        <dbReference type="ARBA" id="ARBA00022741"/>
    </source>
</evidence>
<accession>A0AA42N2M3</accession>
<organism evidence="3 4">
    <name type="scientific">Aquipseudomonas alcaligenes</name>
    <name type="common">Pseudomonas alcaligenes</name>
    <dbReference type="NCBI Taxonomy" id="43263"/>
    <lineage>
        <taxon>Bacteria</taxon>
        <taxon>Pseudomonadati</taxon>
        <taxon>Pseudomonadota</taxon>
        <taxon>Gammaproteobacteria</taxon>
        <taxon>Pseudomonadales</taxon>
        <taxon>Pseudomonadaceae</taxon>
        <taxon>Aquipseudomonas</taxon>
    </lineage>
</organism>
<feature type="domain" description="Acb2/Tad1 hairpin" evidence="2">
    <location>
        <begin position="8"/>
        <end position="90"/>
    </location>
</feature>
<protein>
    <recommendedName>
        <fullName evidence="2">Acb2/Tad1 hairpin domain-containing protein</fullName>
    </recommendedName>
</protein>
<keyword evidence="1" id="KW-0547">Nucleotide-binding</keyword>
<dbReference type="AlphaFoldDB" id="A0AA42N2M3"/>
<reference evidence="3" key="1">
    <citation type="submission" date="2022-09" db="EMBL/GenBank/DDBJ databases">
        <title>Intensive care unit water sources are persistently colonized with multi-drug resistant bacteria and are the site of extensive horizontal gene transfer of antibiotic resistance genes.</title>
        <authorList>
            <person name="Diorio-Toth L."/>
        </authorList>
    </citation>
    <scope>NUCLEOTIDE SEQUENCE</scope>
    <source>
        <strain evidence="3">GD03990</strain>
    </source>
</reference>
<name>A0AA42N2M3_AQUAC</name>
<evidence type="ECO:0000313" key="4">
    <source>
        <dbReference type="Proteomes" id="UP001158730"/>
    </source>
</evidence>
<evidence type="ECO:0000259" key="2">
    <source>
        <dbReference type="Pfam" id="PF24729"/>
    </source>
</evidence>
<dbReference type="Pfam" id="PF24729">
    <property type="entry name" value="Acb2_Tad1_hairpin"/>
    <property type="match status" value="1"/>
</dbReference>
<evidence type="ECO:0000313" key="3">
    <source>
        <dbReference type="EMBL" id="MDH1055600.1"/>
    </source>
</evidence>
<dbReference type="InterPro" id="IPR056098">
    <property type="entry name" value="Acb2/Tad1_hairpin"/>
</dbReference>
<comment type="caution">
    <text evidence="3">The sequence shown here is derived from an EMBL/GenBank/DDBJ whole genome shotgun (WGS) entry which is preliminary data.</text>
</comment>
<dbReference type="GO" id="GO:0000166">
    <property type="term" value="F:nucleotide binding"/>
    <property type="evidence" value="ECO:0007669"/>
    <property type="project" value="UniProtKB-KW"/>
</dbReference>
<dbReference type="Proteomes" id="UP001158730">
    <property type="component" value="Unassembled WGS sequence"/>
</dbReference>
<dbReference type="EMBL" id="JAOBYN010000010">
    <property type="protein sequence ID" value="MDH1055600.1"/>
    <property type="molecule type" value="Genomic_DNA"/>
</dbReference>
<gene>
    <name evidence="3" type="ORF">N5C05_12610</name>
</gene>
<proteinExistence type="predicted"/>